<dbReference type="Proteomes" id="UP000799438">
    <property type="component" value="Unassembled WGS sequence"/>
</dbReference>
<proteinExistence type="predicted"/>
<dbReference type="AlphaFoldDB" id="A0A6A6BTJ9"/>
<sequence>MRYLPVALGASTPLPHQRLGSPLFVDDRPASPVERKTAHRLFSFLFLWSFYLLFSVQVFSEFTKLGLFLHSSFPLSRNGHGYIIGCFSRLKRGNSFRALLPSGLGYFDGNHQGVPLGALGYM</sequence>
<evidence type="ECO:0000313" key="2">
    <source>
        <dbReference type="EMBL" id="KAF2146595.1"/>
    </source>
</evidence>
<accession>A0A6A6BTJ9</accession>
<keyword evidence="1" id="KW-1133">Transmembrane helix</keyword>
<evidence type="ECO:0000256" key="1">
    <source>
        <dbReference type="SAM" id="Phobius"/>
    </source>
</evidence>
<gene>
    <name evidence="2" type="ORF">K452DRAFT_68077</name>
</gene>
<keyword evidence="1" id="KW-0812">Transmembrane</keyword>
<evidence type="ECO:0000313" key="3">
    <source>
        <dbReference type="Proteomes" id="UP000799438"/>
    </source>
</evidence>
<protein>
    <submittedName>
        <fullName evidence="2">Uncharacterized protein</fullName>
    </submittedName>
</protein>
<dbReference type="RefSeq" id="XP_033402304.1">
    <property type="nucleotide sequence ID" value="XM_033547026.1"/>
</dbReference>
<keyword evidence="1" id="KW-0472">Membrane</keyword>
<feature type="transmembrane region" description="Helical" evidence="1">
    <location>
        <begin position="44"/>
        <end position="67"/>
    </location>
</feature>
<keyword evidence="3" id="KW-1185">Reference proteome</keyword>
<dbReference type="EMBL" id="ML995475">
    <property type="protein sequence ID" value="KAF2146595.1"/>
    <property type="molecule type" value="Genomic_DNA"/>
</dbReference>
<name>A0A6A6BTJ9_9PEZI</name>
<reference evidence="2" key="1">
    <citation type="journal article" date="2020" name="Stud. Mycol.">
        <title>101 Dothideomycetes genomes: a test case for predicting lifestyles and emergence of pathogens.</title>
        <authorList>
            <person name="Haridas S."/>
            <person name="Albert R."/>
            <person name="Binder M."/>
            <person name="Bloem J."/>
            <person name="Labutti K."/>
            <person name="Salamov A."/>
            <person name="Andreopoulos B."/>
            <person name="Baker S."/>
            <person name="Barry K."/>
            <person name="Bills G."/>
            <person name="Bluhm B."/>
            <person name="Cannon C."/>
            <person name="Castanera R."/>
            <person name="Culley D."/>
            <person name="Daum C."/>
            <person name="Ezra D."/>
            <person name="Gonzalez J."/>
            <person name="Henrissat B."/>
            <person name="Kuo A."/>
            <person name="Liang C."/>
            <person name="Lipzen A."/>
            <person name="Lutzoni F."/>
            <person name="Magnuson J."/>
            <person name="Mondo S."/>
            <person name="Nolan M."/>
            <person name="Ohm R."/>
            <person name="Pangilinan J."/>
            <person name="Park H.-J."/>
            <person name="Ramirez L."/>
            <person name="Alfaro M."/>
            <person name="Sun H."/>
            <person name="Tritt A."/>
            <person name="Yoshinaga Y."/>
            <person name="Zwiers L.-H."/>
            <person name="Turgeon B."/>
            <person name="Goodwin S."/>
            <person name="Spatafora J."/>
            <person name="Crous P."/>
            <person name="Grigoriev I."/>
        </authorList>
    </citation>
    <scope>NUCLEOTIDE SEQUENCE</scope>
    <source>
        <strain evidence="2">CBS 121167</strain>
    </source>
</reference>
<dbReference type="GeneID" id="54304533"/>
<organism evidence="2 3">
    <name type="scientific">Aplosporella prunicola CBS 121167</name>
    <dbReference type="NCBI Taxonomy" id="1176127"/>
    <lineage>
        <taxon>Eukaryota</taxon>
        <taxon>Fungi</taxon>
        <taxon>Dikarya</taxon>
        <taxon>Ascomycota</taxon>
        <taxon>Pezizomycotina</taxon>
        <taxon>Dothideomycetes</taxon>
        <taxon>Dothideomycetes incertae sedis</taxon>
        <taxon>Botryosphaeriales</taxon>
        <taxon>Aplosporellaceae</taxon>
        <taxon>Aplosporella</taxon>
    </lineage>
</organism>